<proteinExistence type="predicted"/>
<dbReference type="EMBL" id="JACGCI010000082">
    <property type="protein sequence ID" value="KAF6747335.1"/>
    <property type="molecule type" value="Genomic_DNA"/>
</dbReference>
<keyword evidence="1" id="KW-0812">Transmembrane</keyword>
<reference evidence="2 3" key="1">
    <citation type="submission" date="2020-07" db="EMBL/GenBank/DDBJ databases">
        <title>Comparative genomics of pyrophilous fungi reveals a link between fire events and developmental genes.</title>
        <authorList>
            <consortium name="DOE Joint Genome Institute"/>
            <person name="Steindorff A.S."/>
            <person name="Carver A."/>
            <person name="Calhoun S."/>
            <person name="Stillman K."/>
            <person name="Liu H."/>
            <person name="Lipzen A."/>
            <person name="Pangilinan J."/>
            <person name="Labutti K."/>
            <person name="Bruns T.D."/>
            <person name="Grigoriev I.V."/>
        </authorList>
    </citation>
    <scope>NUCLEOTIDE SEQUENCE [LARGE SCALE GENOMIC DNA]</scope>
    <source>
        <strain evidence="2 3">CBS 144469</strain>
    </source>
</reference>
<gene>
    <name evidence="2" type="ORF">DFP72DRAFT_919961</name>
</gene>
<evidence type="ECO:0000313" key="2">
    <source>
        <dbReference type="EMBL" id="KAF6747335.1"/>
    </source>
</evidence>
<accession>A0A8H6LYB4</accession>
<sequence length="185" mass="20933">METAPFQGIAEELKLLILSHCGAPELAALSRTTRAYHAPAEATLYSTISMHFGRAQSFGCLQTLALNEDKAKLVRSLAITLPNDQEFDIKRVREIRRQYNVPETFSKYLVAACRNVQDIAFFSIRLADECRTAVIDNAIRIALESLFNRPVVKRPMLRTAIGFSAFWVWAVIATGWTKNQCIRRK</sequence>
<evidence type="ECO:0000313" key="3">
    <source>
        <dbReference type="Proteomes" id="UP000521943"/>
    </source>
</evidence>
<keyword evidence="1" id="KW-1133">Transmembrane helix</keyword>
<dbReference type="Proteomes" id="UP000521943">
    <property type="component" value="Unassembled WGS sequence"/>
</dbReference>
<keyword evidence="3" id="KW-1185">Reference proteome</keyword>
<evidence type="ECO:0008006" key="4">
    <source>
        <dbReference type="Google" id="ProtNLM"/>
    </source>
</evidence>
<comment type="caution">
    <text evidence="2">The sequence shown here is derived from an EMBL/GenBank/DDBJ whole genome shotgun (WGS) entry which is preliminary data.</text>
</comment>
<protein>
    <recommendedName>
        <fullName evidence="4">F-box domain-containing protein</fullName>
    </recommendedName>
</protein>
<feature type="transmembrane region" description="Helical" evidence="1">
    <location>
        <begin position="156"/>
        <end position="176"/>
    </location>
</feature>
<evidence type="ECO:0000256" key="1">
    <source>
        <dbReference type="SAM" id="Phobius"/>
    </source>
</evidence>
<keyword evidence="1" id="KW-0472">Membrane</keyword>
<dbReference type="OrthoDB" id="3065666at2759"/>
<organism evidence="2 3">
    <name type="scientific">Ephemerocybe angulata</name>
    <dbReference type="NCBI Taxonomy" id="980116"/>
    <lineage>
        <taxon>Eukaryota</taxon>
        <taxon>Fungi</taxon>
        <taxon>Dikarya</taxon>
        <taxon>Basidiomycota</taxon>
        <taxon>Agaricomycotina</taxon>
        <taxon>Agaricomycetes</taxon>
        <taxon>Agaricomycetidae</taxon>
        <taxon>Agaricales</taxon>
        <taxon>Agaricineae</taxon>
        <taxon>Psathyrellaceae</taxon>
        <taxon>Ephemerocybe</taxon>
    </lineage>
</organism>
<name>A0A8H6LYB4_9AGAR</name>
<dbReference type="AlphaFoldDB" id="A0A8H6LYB4"/>